<dbReference type="EC" id="5.3.4.1" evidence="4"/>
<dbReference type="InterPro" id="IPR005788">
    <property type="entry name" value="PDI_thioredoxin-like_dom"/>
</dbReference>
<evidence type="ECO:0000256" key="5">
    <source>
        <dbReference type="ARBA" id="ARBA00022729"/>
    </source>
</evidence>
<keyword evidence="6" id="KW-0677">Repeat</keyword>
<evidence type="ECO:0000313" key="14">
    <source>
        <dbReference type="EMBL" id="PAA60490.1"/>
    </source>
</evidence>
<dbReference type="GO" id="GO:0034976">
    <property type="term" value="P:response to endoplasmic reticulum stress"/>
    <property type="evidence" value="ECO:0007669"/>
    <property type="project" value="TreeGrafter"/>
</dbReference>
<evidence type="ECO:0000256" key="12">
    <source>
        <dbReference type="SAM" id="MobiDB-lite"/>
    </source>
</evidence>
<dbReference type="InterPro" id="IPR057305">
    <property type="entry name" value="Thioredox_PDIA6_C"/>
</dbReference>
<proteinExistence type="inferred from homology"/>
<dbReference type="GO" id="GO:0015035">
    <property type="term" value="F:protein-disulfide reductase activity"/>
    <property type="evidence" value="ECO:0007669"/>
    <property type="project" value="TreeGrafter"/>
</dbReference>
<comment type="subcellular location">
    <subcellularLocation>
        <location evidence="2">Endoplasmic reticulum lumen</location>
    </subcellularLocation>
</comment>
<feature type="domain" description="Thioredoxin" evidence="13">
    <location>
        <begin position="46"/>
        <end position="172"/>
    </location>
</feature>
<feature type="compositionally biased region" description="Basic and acidic residues" evidence="12">
    <location>
        <begin position="442"/>
        <end position="455"/>
    </location>
</feature>
<dbReference type="GO" id="GO:0003756">
    <property type="term" value="F:protein disulfide isomerase activity"/>
    <property type="evidence" value="ECO:0007669"/>
    <property type="project" value="UniProtKB-EC"/>
</dbReference>
<dbReference type="Pfam" id="PF24541">
    <property type="entry name" value="Thioredox_PDIA6_C"/>
    <property type="match status" value="1"/>
</dbReference>
<dbReference type="CDD" id="cd03001">
    <property type="entry name" value="PDI_a_P5"/>
    <property type="match status" value="2"/>
</dbReference>
<keyword evidence="10" id="KW-0676">Redox-active center</keyword>
<keyword evidence="5" id="KW-0732">Signal</keyword>
<dbReference type="PRINTS" id="PR00421">
    <property type="entry name" value="THIOREDOXIN"/>
</dbReference>
<evidence type="ECO:0000313" key="15">
    <source>
        <dbReference type="Proteomes" id="UP000215902"/>
    </source>
</evidence>
<dbReference type="InterPro" id="IPR013766">
    <property type="entry name" value="Thioredoxin_domain"/>
</dbReference>
<evidence type="ECO:0000259" key="13">
    <source>
        <dbReference type="PROSITE" id="PS51352"/>
    </source>
</evidence>
<evidence type="ECO:0000256" key="1">
    <source>
        <dbReference type="ARBA" id="ARBA00001182"/>
    </source>
</evidence>
<protein>
    <recommendedName>
        <fullName evidence="4">protein disulfide-isomerase</fullName>
        <ecNumber evidence="4">5.3.4.1</ecNumber>
    </recommendedName>
</protein>
<dbReference type="GO" id="GO:0005788">
    <property type="term" value="C:endoplasmic reticulum lumen"/>
    <property type="evidence" value="ECO:0007669"/>
    <property type="project" value="UniProtKB-SubCell"/>
</dbReference>
<dbReference type="SUPFAM" id="SSF52833">
    <property type="entry name" value="Thioredoxin-like"/>
    <property type="match status" value="3"/>
</dbReference>
<dbReference type="PROSITE" id="PS51352">
    <property type="entry name" value="THIOREDOXIN_2"/>
    <property type="match status" value="2"/>
</dbReference>
<gene>
    <name evidence="14" type="ORF">BOX15_Mlig030607g1</name>
</gene>
<keyword evidence="7" id="KW-0256">Endoplasmic reticulum</keyword>
<evidence type="ECO:0000256" key="6">
    <source>
        <dbReference type="ARBA" id="ARBA00022737"/>
    </source>
</evidence>
<dbReference type="OrthoDB" id="10264505at2759"/>
<organism evidence="14 15">
    <name type="scientific">Macrostomum lignano</name>
    <dbReference type="NCBI Taxonomy" id="282301"/>
    <lineage>
        <taxon>Eukaryota</taxon>
        <taxon>Metazoa</taxon>
        <taxon>Spiralia</taxon>
        <taxon>Lophotrochozoa</taxon>
        <taxon>Platyhelminthes</taxon>
        <taxon>Rhabditophora</taxon>
        <taxon>Macrostomorpha</taxon>
        <taxon>Macrostomida</taxon>
        <taxon>Macrostomidae</taxon>
        <taxon>Macrostomum</taxon>
    </lineage>
</organism>
<keyword evidence="9" id="KW-0413">Isomerase</keyword>
<feature type="non-terminal residue" evidence="14">
    <location>
        <position position="1"/>
    </location>
</feature>
<keyword evidence="8" id="KW-1015">Disulfide bond</keyword>
<comment type="similarity">
    <text evidence="3 11">Belongs to the protein disulfide isomerase family.</text>
</comment>
<sequence>RHVSYKFAFKFSSHISVFLYRVSKINSLFLNSRTVCYCVMKAAFAFLCGLALASSTLALYDSSDDVIELTTANFNSKVLNSDELWLVEFYAPWCGHCQSLAPAWKQAARALKGVVKVGAINMDEHQSVGQPYGIRGFPTIKVFGSDKQSPSDYNGARSADSIVDTALSHLQAMVRQRLSGGGSSRGGSGGGGSGSGADVIELTDANFESTVMGSKDLWLVEFFAPWCGHCKQLKPHWDRAASELSGKVKLGALDATVHTSMAARYGIQGYPTIKMFPAGRKTGEAVEYDGGRTSDDIVRWALDKLADSIAPPEIVEITDQTVLQDHCLDKQLCVVSVLPQLLDCQSDCRNGYLKILKEIGEKYKKLMWGWVWFQGGDMQTQLEEAFGIGGFGYPAMAVVNAKKMKFSLLKGPFTFDGINEFVRSLSLGRGSTEPVRGASIPEAKKRDPWDGKDAKITQDDEIDLSELGMESKTEL</sequence>
<dbReference type="PANTHER" id="PTHR45815:SF3">
    <property type="entry name" value="PROTEIN DISULFIDE-ISOMERASE A6"/>
    <property type="match status" value="1"/>
</dbReference>
<dbReference type="Gene3D" id="3.40.30.10">
    <property type="entry name" value="Glutaredoxin"/>
    <property type="match status" value="2"/>
</dbReference>
<dbReference type="PROSITE" id="PS00194">
    <property type="entry name" value="THIOREDOXIN_1"/>
    <property type="match status" value="2"/>
</dbReference>
<dbReference type="STRING" id="282301.A0A267EG43"/>
<dbReference type="Pfam" id="PF00085">
    <property type="entry name" value="Thioredoxin"/>
    <property type="match status" value="2"/>
</dbReference>
<keyword evidence="15" id="KW-1185">Reference proteome</keyword>
<evidence type="ECO:0000256" key="2">
    <source>
        <dbReference type="ARBA" id="ARBA00004319"/>
    </source>
</evidence>
<dbReference type="NCBIfam" id="TIGR01126">
    <property type="entry name" value="pdi_dom"/>
    <property type="match status" value="2"/>
</dbReference>
<dbReference type="CDD" id="cd02983">
    <property type="entry name" value="P5_C"/>
    <property type="match status" value="1"/>
</dbReference>
<evidence type="ECO:0000256" key="11">
    <source>
        <dbReference type="RuleBase" id="RU004208"/>
    </source>
</evidence>
<comment type="catalytic activity">
    <reaction evidence="1">
        <text>Catalyzes the rearrangement of -S-S- bonds in proteins.</text>
        <dbReference type="EC" id="5.3.4.1"/>
    </reaction>
</comment>
<name>A0A267EG43_9PLAT</name>
<dbReference type="FunFam" id="3.40.30.10:FF:000032">
    <property type="entry name" value="Protein disulfide-isomerase A6 homolog"/>
    <property type="match status" value="1"/>
</dbReference>
<feature type="region of interest" description="Disordered" evidence="12">
    <location>
        <begin position="429"/>
        <end position="455"/>
    </location>
</feature>
<evidence type="ECO:0000256" key="8">
    <source>
        <dbReference type="ARBA" id="ARBA00023157"/>
    </source>
</evidence>
<evidence type="ECO:0000256" key="4">
    <source>
        <dbReference type="ARBA" id="ARBA00012723"/>
    </source>
</evidence>
<dbReference type="PANTHER" id="PTHR45815">
    <property type="entry name" value="PROTEIN DISULFIDE-ISOMERASE A6"/>
    <property type="match status" value="1"/>
</dbReference>
<feature type="domain" description="Thioredoxin" evidence="13">
    <location>
        <begin position="191"/>
        <end position="307"/>
    </location>
</feature>
<dbReference type="EMBL" id="NIVC01002145">
    <property type="protein sequence ID" value="PAA60490.1"/>
    <property type="molecule type" value="Genomic_DNA"/>
</dbReference>
<accession>A0A267EG43</accession>
<dbReference type="InterPro" id="IPR017937">
    <property type="entry name" value="Thioredoxin_CS"/>
</dbReference>
<dbReference type="InterPro" id="IPR036249">
    <property type="entry name" value="Thioredoxin-like_sf"/>
</dbReference>
<evidence type="ECO:0000256" key="10">
    <source>
        <dbReference type="ARBA" id="ARBA00023284"/>
    </source>
</evidence>
<dbReference type="Proteomes" id="UP000215902">
    <property type="component" value="Unassembled WGS sequence"/>
</dbReference>
<evidence type="ECO:0000256" key="9">
    <source>
        <dbReference type="ARBA" id="ARBA00023235"/>
    </source>
</evidence>
<evidence type="ECO:0000256" key="3">
    <source>
        <dbReference type="ARBA" id="ARBA00006347"/>
    </source>
</evidence>
<dbReference type="FunFam" id="3.40.30.10:FF:000050">
    <property type="entry name" value="protein disulfide-isomerase A6 isoform X1"/>
    <property type="match status" value="1"/>
</dbReference>
<dbReference type="AlphaFoldDB" id="A0A267EG43"/>
<reference evidence="14 15" key="1">
    <citation type="submission" date="2017-06" db="EMBL/GenBank/DDBJ databases">
        <title>A platform for efficient transgenesis in Macrostomum lignano, a flatworm model organism for stem cell research.</title>
        <authorList>
            <person name="Berezikov E."/>
        </authorList>
    </citation>
    <scope>NUCLEOTIDE SEQUENCE [LARGE SCALE GENOMIC DNA]</scope>
    <source>
        <strain evidence="14">DV1</strain>
        <tissue evidence="14">Whole organism</tissue>
    </source>
</reference>
<evidence type="ECO:0000256" key="7">
    <source>
        <dbReference type="ARBA" id="ARBA00022824"/>
    </source>
</evidence>
<comment type="caution">
    <text evidence="14">The sequence shown here is derived from an EMBL/GenBank/DDBJ whole genome shotgun (WGS) entry which is preliminary data.</text>
</comment>